<feature type="signal peptide" evidence="2">
    <location>
        <begin position="1"/>
        <end position="19"/>
    </location>
</feature>
<evidence type="ECO:0000313" key="5">
    <source>
        <dbReference type="Proteomes" id="UP000653797"/>
    </source>
</evidence>
<dbReference type="Pfam" id="PF05658">
    <property type="entry name" value="YadA_head"/>
    <property type="match status" value="4"/>
</dbReference>
<dbReference type="EMBL" id="JACXAA010000010">
    <property type="protein sequence ID" value="MBD2755914.1"/>
    <property type="molecule type" value="Genomic_DNA"/>
</dbReference>
<sequence length="396" mass="41735">MKSFYLVALLALISTSLHAQVGIGTTTPKSFFNVAADKEVLFGGSMSGTGSKLIWYPVQGSFRVGYIDGSQWDPAQIGVTSFAAGRNTIASGQNATALGFSSIASGLTAIAMGQDNAASGNSSVTIGDNNTASGSAAIAIGRGNLASSLNSIAIGYGNTSSRFYSTAIGNTSTANGYNSMALGIQAIASGDYSTAMGNYVSTTNQNGSFIIGDLSTDLYSNTTYNQMMMRFRGGYILYSTAPASQAAAVGVKLAPGSNAWQTLSDSTRKENFRSVDGASFLNKIASLRLGSWNYKGQDVKQYRHYGPMAQDFFAAFGHDELGIIGEAKSINQADFDGVNLIAIQALIKEVQQLKADNSQLKAKVETYEARFNKLESGFNLPSDQSVITLKPLESPF</sequence>
<dbReference type="CDD" id="cd12820">
    <property type="entry name" value="LbR_YadA-like"/>
    <property type="match status" value="1"/>
</dbReference>
<evidence type="ECO:0000313" key="4">
    <source>
        <dbReference type="EMBL" id="MBD2755914.1"/>
    </source>
</evidence>
<dbReference type="InterPro" id="IPR011049">
    <property type="entry name" value="Serralysin-like_metalloprot_C"/>
</dbReference>
<feature type="coiled-coil region" evidence="1">
    <location>
        <begin position="343"/>
        <end position="377"/>
    </location>
</feature>
<accession>A0A927B5A1</accession>
<dbReference type="GO" id="GO:0019867">
    <property type="term" value="C:outer membrane"/>
    <property type="evidence" value="ECO:0007669"/>
    <property type="project" value="InterPro"/>
</dbReference>
<dbReference type="PROSITE" id="PS51688">
    <property type="entry name" value="ICA"/>
    <property type="match status" value="1"/>
</dbReference>
<evidence type="ECO:0000259" key="3">
    <source>
        <dbReference type="PROSITE" id="PS51688"/>
    </source>
</evidence>
<evidence type="ECO:0000256" key="1">
    <source>
        <dbReference type="SAM" id="Coils"/>
    </source>
</evidence>
<dbReference type="Gene3D" id="2.150.10.10">
    <property type="entry name" value="Serralysin-like metalloprotease, C-terminal"/>
    <property type="match status" value="2"/>
</dbReference>
<keyword evidence="2" id="KW-0732">Signal</keyword>
<dbReference type="Proteomes" id="UP000653797">
    <property type="component" value="Unassembled WGS sequence"/>
</dbReference>
<proteinExistence type="predicted"/>
<feature type="domain" description="Peptidase S74" evidence="3">
    <location>
        <begin position="264"/>
        <end position="357"/>
    </location>
</feature>
<gene>
    <name evidence="4" type="ORF">IC230_23645</name>
</gene>
<keyword evidence="5" id="KW-1185">Reference proteome</keyword>
<protein>
    <submittedName>
        <fullName evidence="4">Tail fiber domain-containing protein</fullName>
    </submittedName>
</protein>
<comment type="caution">
    <text evidence="4">The sequence shown here is derived from an EMBL/GenBank/DDBJ whole genome shotgun (WGS) entry which is preliminary data.</text>
</comment>
<dbReference type="SUPFAM" id="SSF101967">
    <property type="entry name" value="Adhesin YadA, collagen-binding domain"/>
    <property type="match status" value="1"/>
</dbReference>
<dbReference type="Pfam" id="PF13884">
    <property type="entry name" value="Peptidase_S74"/>
    <property type="match status" value="1"/>
</dbReference>
<evidence type="ECO:0000256" key="2">
    <source>
        <dbReference type="SAM" id="SignalP"/>
    </source>
</evidence>
<feature type="chain" id="PRO_5037541174" evidence="2">
    <location>
        <begin position="20"/>
        <end position="396"/>
    </location>
</feature>
<keyword evidence="1" id="KW-0175">Coiled coil</keyword>
<dbReference type="RefSeq" id="WP_191041540.1">
    <property type="nucleotide sequence ID" value="NZ_JACXAA010000010.1"/>
</dbReference>
<dbReference type="AlphaFoldDB" id="A0A927B5A1"/>
<organism evidence="4 5">
    <name type="scientific">Spirosoma validum</name>
    <dbReference type="NCBI Taxonomy" id="2771355"/>
    <lineage>
        <taxon>Bacteria</taxon>
        <taxon>Pseudomonadati</taxon>
        <taxon>Bacteroidota</taxon>
        <taxon>Cytophagia</taxon>
        <taxon>Cytophagales</taxon>
        <taxon>Cytophagaceae</taxon>
        <taxon>Spirosoma</taxon>
    </lineage>
</organism>
<dbReference type="InterPro" id="IPR008640">
    <property type="entry name" value="Adhesin_Head_dom"/>
</dbReference>
<dbReference type="InterPro" id="IPR030392">
    <property type="entry name" value="S74_ICA"/>
</dbReference>
<name>A0A927B5A1_9BACT</name>
<reference evidence="4" key="1">
    <citation type="submission" date="2020-09" db="EMBL/GenBank/DDBJ databases">
        <authorList>
            <person name="Kim M.K."/>
        </authorList>
    </citation>
    <scope>NUCLEOTIDE SEQUENCE</scope>
    <source>
        <strain evidence="4">BT704</strain>
    </source>
</reference>